<dbReference type="STRING" id="1871336.BBG48_08240"/>
<dbReference type="RefSeq" id="WP_068912100.1">
    <property type="nucleotide sequence ID" value="NZ_MBEW02000026.1"/>
</dbReference>
<gene>
    <name evidence="4" type="ORF">BBG48_009185</name>
    <name evidence="5" type="ORF">FL857_10625</name>
</gene>
<dbReference type="EMBL" id="VJXW01000022">
    <property type="protein sequence ID" value="TRW22916.1"/>
    <property type="molecule type" value="Genomic_DNA"/>
</dbReference>
<dbReference type="Gene3D" id="3.40.50.1980">
    <property type="entry name" value="Nitrogenase molybdenum iron protein domain"/>
    <property type="match status" value="2"/>
</dbReference>
<proteinExistence type="inferred from homology"/>
<dbReference type="AlphaFoldDB" id="A0A371IJF9"/>
<dbReference type="Proteomes" id="UP000093352">
    <property type="component" value="Unassembled WGS sequence"/>
</dbReference>
<dbReference type="EMBL" id="MBEW02000026">
    <property type="protein sequence ID" value="RDY20617.1"/>
    <property type="molecule type" value="Genomic_DNA"/>
</dbReference>
<keyword evidence="2" id="KW-0732">Signal</keyword>
<comment type="similarity">
    <text evidence="1">Belongs to the bacterial solute-binding protein 8 family.</text>
</comment>
<reference evidence="4 6" key="1">
    <citation type="journal article" date="2016" name="Genome Announc.">
        <title>Draft Genome Sequence of Criibacterium bergeronii gen. nov., sp. nov., Strain CCRI-22567T, Isolated from a Vaginal Sample from a Woman with Bacterial Vaginosis.</title>
        <authorList>
            <person name="Maheux A.F."/>
            <person name="Berube E."/>
            <person name="Boudreau D.K."/>
            <person name="Raymond F."/>
            <person name="Corbeil J."/>
            <person name="Roy P.H."/>
            <person name="Boissinot M."/>
            <person name="Omar R.F."/>
        </authorList>
    </citation>
    <scope>NUCLEOTIDE SEQUENCE [LARGE SCALE GENOMIC DNA]</scope>
    <source>
        <strain evidence="4 6">CCRI-22567</strain>
    </source>
</reference>
<evidence type="ECO:0000313" key="4">
    <source>
        <dbReference type="EMBL" id="RDY20617.1"/>
    </source>
</evidence>
<dbReference type="InterPro" id="IPR050902">
    <property type="entry name" value="ABC_Transporter_SBP"/>
</dbReference>
<evidence type="ECO:0000313" key="5">
    <source>
        <dbReference type="EMBL" id="TRW22916.1"/>
    </source>
</evidence>
<feature type="signal peptide" evidence="2">
    <location>
        <begin position="1"/>
        <end position="19"/>
    </location>
</feature>
<dbReference type="PANTHER" id="PTHR30535">
    <property type="entry name" value="VITAMIN B12-BINDING PROTEIN"/>
    <property type="match status" value="1"/>
</dbReference>
<comment type="caution">
    <text evidence="4">The sequence shown here is derived from an EMBL/GenBank/DDBJ whole genome shotgun (WGS) entry which is preliminary data.</text>
</comment>
<name>A0A371IJF9_9FIRM</name>
<reference evidence="4" key="2">
    <citation type="submission" date="2018-07" db="EMBL/GenBank/DDBJ databases">
        <authorList>
            <person name="Quirk P.G."/>
            <person name="Krulwich T.A."/>
        </authorList>
    </citation>
    <scope>NUCLEOTIDE SEQUENCE</scope>
    <source>
        <strain evidence="4">CCRI-22567</strain>
    </source>
</reference>
<feature type="domain" description="Fe/B12 periplasmic-binding" evidence="3">
    <location>
        <begin position="59"/>
        <end position="334"/>
    </location>
</feature>
<dbReference type="SUPFAM" id="SSF53807">
    <property type="entry name" value="Helical backbone' metal receptor"/>
    <property type="match status" value="1"/>
</dbReference>
<dbReference type="Pfam" id="PF01497">
    <property type="entry name" value="Peripla_BP_2"/>
    <property type="match status" value="1"/>
</dbReference>
<accession>A0A371IJF9</accession>
<protein>
    <submittedName>
        <fullName evidence="4 5">ABC transporter substrate-binding protein</fullName>
    </submittedName>
</protein>
<dbReference type="OrthoDB" id="9787830at2"/>
<dbReference type="InterPro" id="IPR002491">
    <property type="entry name" value="ABC_transptr_periplasmic_BD"/>
</dbReference>
<organism evidence="4 6">
    <name type="scientific">Criibacterium bergeronii</name>
    <dbReference type="NCBI Taxonomy" id="1871336"/>
    <lineage>
        <taxon>Bacteria</taxon>
        <taxon>Bacillati</taxon>
        <taxon>Bacillota</taxon>
        <taxon>Clostridia</taxon>
        <taxon>Peptostreptococcales</taxon>
        <taxon>Filifactoraceae</taxon>
        <taxon>Criibacterium</taxon>
    </lineage>
</organism>
<feature type="chain" id="PRO_5038301818" evidence="2">
    <location>
        <begin position="20"/>
        <end position="373"/>
    </location>
</feature>
<evidence type="ECO:0000256" key="2">
    <source>
        <dbReference type="SAM" id="SignalP"/>
    </source>
</evidence>
<evidence type="ECO:0000256" key="1">
    <source>
        <dbReference type="ARBA" id="ARBA00008814"/>
    </source>
</evidence>
<dbReference type="PROSITE" id="PS50983">
    <property type="entry name" value="FE_B12_PBP"/>
    <property type="match status" value="1"/>
</dbReference>
<dbReference type="Proteomes" id="UP000319424">
    <property type="component" value="Unassembled WGS sequence"/>
</dbReference>
<evidence type="ECO:0000313" key="6">
    <source>
        <dbReference type="Proteomes" id="UP000093352"/>
    </source>
</evidence>
<evidence type="ECO:0000259" key="3">
    <source>
        <dbReference type="PROSITE" id="PS50983"/>
    </source>
</evidence>
<keyword evidence="6" id="KW-1185">Reference proteome</keyword>
<dbReference type="PANTHER" id="PTHR30535:SF34">
    <property type="entry name" value="MOLYBDATE-BINDING PROTEIN MOLA"/>
    <property type="match status" value="1"/>
</dbReference>
<evidence type="ECO:0000313" key="7">
    <source>
        <dbReference type="Proteomes" id="UP000319424"/>
    </source>
</evidence>
<sequence length="373" mass="41833">MKKIIFTALALIMTVSLIACNSADTNDTKAKDELNELNSPFIVTDVAGRQVEFDKTPQTVVAMGHGVLKNYVYINGADKLVGIEKTEITGSKLTGQSINYAYPELKEIKTIGDGGSKFTPNYELLAEINPDVIFCAYNISKEEYDALQEKTKSKVVALDTGTSRKVFNDTVYKNFEIIGQVMGKQERAQELISFIKDIKKDMDSRNLSTDDSPQIYVGGTSFRGTQGILSTQSHYELLDSVGAKNIMDSITDKTSIIIDSEKLAELNPELIIIDLSGKSIVLEDMQKNVEFYNNLNAFKNHKVYSIMPYFTYGMNFDTAILDMYYVGSLVHPNSFKDLNFEDKAKLVYEKFVGKNVHGDLINNYPEAYKEFVK</sequence>
<dbReference type="PROSITE" id="PS51257">
    <property type="entry name" value="PROKAR_LIPOPROTEIN"/>
    <property type="match status" value="1"/>
</dbReference>
<reference evidence="5 7" key="3">
    <citation type="submission" date="2019-07" db="EMBL/GenBank/DDBJ databases">
        <title>Criibacterium bergeronii gen. nov., sp. nov. isolated from human clinical samples.</title>
        <authorList>
            <person name="Maheux A.F."/>
            <person name="Boudreau D.K."/>
            <person name="Berube E."/>
            <person name="Brodeur S."/>
            <person name="Bernard K.A."/>
            <person name="Abed J.Y."/>
            <person name="Ducrey E."/>
            <person name="Guay E.F."/>
            <person name="Raymond F."/>
            <person name="Corbeil J."/>
            <person name="Domingo M.-C."/>
            <person name="Roy P.H."/>
            <person name="Boissinot M."/>
            <person name="Tocheva E.I."/>
            <person name="Omar R.F."/>
        </authorList>
    </citation>
    <scope>NUCLEOTIDE SEQUENCE [LARGE SCALE GENOMIC DNA]</scope>
    <source>
        <strain evidence="5 7">CCRI-24246</strain>
    </source>
</reference>